<dbReference type="AlphaFoldDB" id="A0A9P8I3W2"/>
<reference evidence="1" key="1">
    <citation type="submission" date="2021-03" db="EMBL/GenBank/DDBJ databases">
        <title>Comparative genomics and phylogenomic investigation of the class Geoglossomycetes provide insights into ecological specialization and systematics.</title>
        <authorList>
            <person name="Melie T."/>
            <person name="Pirro S."/>
            <person name="Miller A.N."/>
            <person name="Quandt A."/>
        </authorList>
    </citation>
    <scope>NUCLEOTIDE SEQUENCE</scope>
    <source>
        <strain evidence="1">GBOQ0MN5Z8</strain>
    </source>
</reference>
<name>A0A9P8I3W2_9PEZI</name>
<organism evidence="1 2">
    <name type="scientific">Glutinoglossum americanum</name>
    <dbReference type="NCBI Taxonomy" id="1670608"/>
    <lineage>
        <taxon>Eukaryota</taxon>
        <taxon>Fungi</taxon>
        <taxon>Dikarya</taxon>
        <taxon>Ascomycota</taxon>
        <taxon>Pezizomycotina</taxon>
        <taxon>Geoglossomycetes</taxon>
        <taxon>Geoglossales</taxon>
        <taxon>Geoglossaceae</taxon>
        <taxon>Glutinoglossum</taxon>
    </lineage>
</organism>
<gene>
    <name evidence="1" type="ORF">FGG08_005143</name>
</gene>
<evidence type="ECO:0000313" key="1">
    <source>
        <dbReference type="EMBL" id="KAH0538272.1"/>
    </source>
</evidence>
<accession>A0A9P8I3W2</accession>
<proteinExistence type="predicted"/>
<sequence length="101" mass="10763">MNNPTSLGVGNIVNHMRRTSHSTVLVAFPATAVLTYGAGYLSGSIPDATLGDFDHSVIGELRAFVCLGKPQPQLDGAAAKAKDAKRDRIKALERFVLALRD</sequence>
<comment type="caution">
    <text evidence="1">The sequence shown here is derived from an EMBL/GenBank/DDBJ whole genome shotgun (WGS) entry which is preliminary data.</text>
</comment>
<keyword evidence="2" id="KW-1185">Reference proteome</keyword>
<protein>
    <submittedName>
        <fullName evidence="1">Uncharacterized protein</fullName>
    </submittedName>
</protein>
<dbReference type="EMBL" id="JAGHQL010000116">
    <property type="protein sequence ID" value="KAH0538272.1"/>
    <property type="molecule type" value="Genomic_DNA"/>
</dbReference>
<dbReference type="Proteomes" id="UP000698800">
    <property type="component" value="Unassembled WGS sequence"/>
</dbReference>
<evidence type="ECO:0000313" key="2">
    <source>
        <dbReference type="Proteomes" id="UP000698800"/>
    </source>
</evidence>